<keyword evidence="7" id="KW-0997">Cell inner membrane</keyword>
<keyword evidence="5 12" id="KW-0813">Transport</keyword>
<evidence type="ECO:0000256" key="4">
    <source>
        <dbReference type="ARBA" id="ARBA00011471"/>
    </source>
</evidence>
<dbReference type="OrthoDB" id="8687098at2"/>
<comment type="function">
    <text evidence="1">Involved in the TonB-dependent energy-dependent transport of various receptor-bound substrates.</text>
</comment>
<dbReference type="EMBL" id="RAXT01000013">
    <property type="protein sequence ID" value="RKG38146.1"/>
    <property type="molecule type" value="Genomic_DNA"/>
</dbReference>
<protein>
    <submittedName>
        <fullName evidence="14">Biopolymer transporter ExbD</fullName>
    </submittedName>
</protein>
<evidence type="ECO:0000256" key="5">
    <source>
        <dbReference type="ARBA" id="ARBA00022448"/>
    </source>
</evidence>
<evidence type="ECO:0000256" key="3">
    <source>
        <dbReference type="ARBA" id="ARBA00005811"/>
    </source>
</evidence>
<keyword evidence="9 12" id="KW-0653">Protein transport</keyword>
<evidence type="ECO:0000256" key="10">
    <source>
        <dbReference type="ARBA" id="ARBA00022989"/>
    </source>
</evidence>
<keyword evidence="15" id="KW-1185">Reference proteome</keyword>
<evidence type="ECO:0000256" key="11">
    <source>
        <dbReference type="ARBA" id="ARBA00023136"/>
    </source>
</evidence>
<accession>A0A3A8EXI1</accession>
<dbReference type="AlphaFoldDB" id="A0A3A8EXI1"/>
<comment type="subcellular location">
    <subcellularLocation>
        <location evidence="2">Cell inner membrane</location>
        <topology evidence="2">Single-pass type II membrane protein</topology>
    </subcellularLocation>
    <subcellularLocation>
        <location evidence="12">Cell membrane</location>
        <topology evidence="12">Single-pass type II membrane protein</topology>
    </subcellularLocation>
</comment>
<sequence>MGMNVGSNKDDDDVMLDVNMTPLIDVMLVLLIMFIITIPIPNNSINIDLPNGAPPPPTNEKPPEPITLRIDAQGKLFWNGQPVENKQALEVLFAGVAQKSDQDQIKVQPDKMSEYKDVAMVMAAAQRLNVKKIGIAANEN</sequence>
<evidence type="ECO:0000256" key="7">
    <source>
        <dbReference type="ARBA" id="ARBA00022519"/>
    </source>
</evidence>
<evidence type="ECO:0000256" key="6">
    <source>
        <dbReference type="ARBA" id="ARBA00022475"/>
    </source>
</evidence>
<feature type="transmembrane region" description="Helical" evidence="13">
    <location>
        <begin position="20"/>
        <end position="40"/>
    </location>
</feature>
<organism evidence="14 15">
    <name type="scientific">Acinetobacter rongchengensis</name>
    <dbReference type="NCBI Taxonomy" id="2419601"/>
    <lineage>
        <taxon>Bacteria</taxon>
        <taxon>Pseudomonadati</taxon>
        <taxon>Pseudomonadota</taxon>
        <taxon>Gammaproteobacteria</taxon>
        <taxon>Moraxellales</taxon>
        <taxon>Moraxellaceae</taxon>
        <taxon>Acinetobacter</taxon>
    </lineage>
</organism>
<evidence type="ECO:0000313" key="15">
    <source>
        <dbReference type="Proteomes" id="UP000280405"/>
    </source>
</evidence>
<dbReference type="GO" id="GO:0015031">
    <property type="term" value="P:protein transport"/>
    <property type="evidence" value="ECO:0007669"/>
    <property type="project" value="UniProtKB-KW"/>
</dbReference>
<evidence type="ECO:0000256" key="1">
    <source>
        <dbReference type="ARBA" id="ARBA00003540"/>
    </source>
</evidence>
<dbReference type="PANTHER" id="PTHR30558">
    <property type="entry name" value="EXBD MEMBRANE COMPONENT OF PMF-DRIVEN MACROMOLECULE IMPORT SYSTEM"/>
    <property type="match status" value="1"/>
</dbReference>
<name>A0A3A8EXI1_9GAMM</name>
<dbReference type="PANTHER" id="PTHR30558:SF12">
    <property type="entry name" value="BIOPOLYMER TRANSPORT PROTEIN EXBD"/>
    <property type="match status" value="1"/>
</dbReference>
<dbReference type="GO" id="GO:0022857">
    <property type="term" value="F:transmembrane transporter activity"/>
    <property type="evidence" value="ECO:0007669"/>
    <property type="project" value="InterPro"/>
</dbReference>
<evidence type="ECO:0000313" key="14">
    <source>
        <dbReference type="EMBL" id="RKG38146.1"/>
    </source>
</evidence>
<gene>
    <name evidence="14" type="ORF">D7V20_08520</name>
</gene>
<dbReference type="Gene3D" id="3.30.420.270">
    <property type="match status" value="1"/>
</dbReference>
<keyword evidence="10 13" id="KW-1133">Transmembrane helix</keyword>
<evidence type="ECO:0000256" key="2">
    <source>
        <dbReference type="ARBA" id="ARBA00004249"/>
    </source>
</evidence>
<dbReference type="InterPro" id="IPR003400">
    <property type="entry name" value="ExbD"/>
</dbReference>
<dbReference type="Proteomes" id="UP000280405">
    <property type="component" value="Unassembled WGS sequence"/>
</dbReference>
<keyword evidence="6" id="KW-1003">Cell membrane</keyword>
<dbReference type="Pfam" id="PF02472">
    <property type="entry name" value="ExbD"/>
    <property type="match status" value="1"/>
</dbReference>
<keyword evidence="11 13" id="KW-0472">Membrane</keyword>
<dbReference type="RefSeq" id="WP_120383879.1">
    <property type="nucleotide sequence ID" value="NZ_RAXT01000013.1"/>
</dbReference>
<comment type="caution">
    <text evidence="14">The sequence shown here is derived from an EMBL/GenBank/DDBJ whole genome shotgun (WGS) entry which is preliminary data.</text>
</comment>
<comment type="subunit">
    <text evidence="4">The accessory proteins ExbB and ExbD seem to form a complex with TonB.</text>
</comment>
<evidence type="ECO:0000256" key="12">
    <source>
        <dbReference type="RuleBase" id="RU003879"/>
    </source>
</evidence>
<keyword evidence="8 12" id="KW-0812">Transmembrane</keyword>
<dbReference type="GO" id="GO:0005886">
    <property type="term" value="C:plasma membrane"/>
    <property type="evidence" value="ECO:0007669"/>
    <property type="project" value="UniProtKB-SubCell"/>
</dbReference>
<evidence type="ECO:0000256" key="13">
    <source>
        <dbReference type="SAM" id="Phobius"/>
    </source>
</evidence>
<proteinExistence type="inferred from homology"/>
<evidence type="ECO:0000256" key="9">
    <source>
        <dbReference type="ARBA" id="ARBA00022927"/>
    </source>
</evidence>
<comment type="similarity">
    <text evidence="3 12">Belongs to the ExbD/TolR family.</text>
</comment>
<evidence type="ECO:0000256" key="8">
    <source>
        <dbReference type="ARBA" id="ARBA00022692"/>
    </source>
</evidence>
<reference evidence="14 15" key="1">
    <citation type="submission" date="2018-09" db="EMBL/GenBank/DDBJ databases">
        <title>The draft genome of Acinetobacter spp. strains.</title>
        <authorList>
            <person name="Qin J."/>
            <person name="Feng Y."/>
            <person name="Zong Z."/>
        </authorList>
    </citation>
    <scope>NUCLEOTIDE SEQUENCE [LARGE SCALE GENOMIC DNA]</scope>
    <source>
        <strain evidence="14 15">WCHAc060115</strain>
    </source>
</reference>